<dbReference type="RefSeq" id="WP_106288859.1">
    <property type="nucleotide sequence ID" value="NZ_CAWNTC010000044.1"/>
</dbReference>
<comment type="caution">
    <text evidence="2">The sequence shown here is derived from an EMBL/GenBank/DDBJ whole genome shotgun (WGS) entry which is preliminary data.</text>
</comment>
<name>A0A2T1C365_9CYAN</name>
<dbReference type="EMBL" id="PVWJ01000051">
    <property type="protein sequence ID" value="PSB02715.1"/>
    <property type="molecule type" value="Genomic_DNA"/>
</dbReference>
<gene>
    <name evidence="2" type="ORF">C7B64_11835</name>
</gene>
<feature type="region of interest" description="Disordered" evidence="1">
    <location>
        <begin position="304"/>
        <end position="325"/>
    </location>
</feature>
<protein>
    <submittedName>
        <fullName evidence="2">Uncharacterized protein</fullName>
    </submittedName>
</protein>
<dbReference type="AlphaFoldDB" id="A0A2T1C365"/>
<organism evidence="2 3">
    <name type="scientific">Merismopedia glauca CCAP 1448/3</name>
    <dbReference type="NCBI Taxonomy" id="1296344"/>
    <lineage>
        <taxon>Bacteria</taxon>
        <taxon>Bacillati</taxon>
        <taxon>Cyanobacteriota</taxon>
        <taxon>Cyanophyceae</taxon>
        <taxon>Synechococcales</taxon>
        <taxon>Merismopediaceae</taxon>
        <taxon>Merismopedia</taxon>
    </lineage>
</organism>
<keyword evidence="3" id="KW-1185">Reference proteome</keyword>
<dbReference type="OrthoDB" id="463174at2"/>
<sequence>MPLSNEFKAKIKAGNVKEALEMALAEAVELKITTWVAQESKDDASGLEGVDASPSQRLETRINLLSNEIATEIGEQFVDGAIYSQLKVFHQEQVNQSHRLIQNNINCLQRLLNLWGRLDPQIAASLPAVEESALSPNQPLLIDDDERDVIPLSTPIVASSVAETPIISVPEVPSPEINPTEAEDSNSGISIPGVVTVAGVSMLGMSLYANREDSDRTEETESLSELEVRELESQPTTDLESSLLESTDLTPVNEDRPPELVSDWGNADLISSSPEEIPNAFSSLDEQPLAASAFLDPFSDSVPVTSSIESLGEAEIAPPEDESNWEMETYSQSDIPTMESLGEAEIAPPEDESNWEMETQSQSDIPTIIEIPTMESLGESGSEIDLISSENAALSLAGMNSEVSPFEAMDSQADLSEAIAPQESDTWMESDLNLPSATQFFSDEQVSLETQSQADEEIDSFAFSPATNFDNLPIAVEDDVYGVDSIESFDDLATPPVETFAEAGVDELEEVQAIATPVLENPFDLPETPSFQPESWEPETPATPDPVSEAEDLDFNLPGAAVLGGIGFAGLGLIGTQTNAEEEAVAEVPIDNVSPLSPEDNISELPTSISSLDQLVFTESAVTPEAELALDQTPTDATVNPEDVPGLWAPPTLETWDISQEATAPVFDDTQMPDWGLETISQESTGAQAPEISAPEPELDSWNMADLSATEAEMPDWALETISQPSIEAPAPEISAPELELDSWDMADLSANSDLDAASLELGLNNEPELLAGEIIAPTGLTEFDPLENVLDPEKDLNTWEIESSLSSETNLNQDLDDLIGREEIDDNSLDLSTPEVWDNWTEEEEDAVAGLSELSGDTAPVDLASLDLDDENWELPNDTQKWADPFADNSLDGLDDWELVKPEPVQPAITNTTEDLDIFLNSPESAKFPTEPQNLTSPEDLSQWGNDDDPFADIFSMESSDLPKNKNS</sequence>
<proteinExistence type="predicted"/>
<accession>A0A2T1C365</accession>
<dbReference type="Proteomes" id="UP000238762">
    <property type="component" value="Unassembled WGS sequence"/>
</dbReference>
<evidence type="ECO:0000313" key="2">
    <source>
        <dbReference type="EMBL" id="PSB02715.1"/>
    </source>
</evidence>
<feature type="region of interest" description="Disordered" evidence="1">
    <location>
        <begin position="210"/>
        <end position="260"/>
    </location>
</feature>
<feature type="compositionally biased region" description="Low complexity" evidence="1">
    <location>
        <begin position="236"/>
        <end position="250"/>
    </location>
</feature>
<feature type="compositionally biased region" description="Polar residues" evidence="1">
    <location>
        <begin position="932"/>
        <end position="946"/>
    </location>
</feature>
<feature type="compositionally biased region" description="Basic and acidic residues" evidence="1">
    <location>
        <begin position="210"/>
        <end position="219"/>
    </location>
</feature>
<feature type="region of interest" description="Disordered" evidence="1">
    <location>
        <begin position="923"/>
        <end position="969"/>
    </location>
</feature>
<evidence type="ECO:0000256" key="1">
    <source>
        <dbReference type="SAM" id="MobiDB-lite"/>
    </source>
</evidence>
<evidence type="ECO:0000313" key="3">
    <source>
        <dbReference type="Proteomes" id="UP000238762"/>
    </source>
</evidence>
<reference evidence="2 3" key="2">
    <citation type="submission" date="2018-03" db="EMBL/GenBank/DDBJ databases">
        <title>The ancient ancestry and fast evolution of plastids.</title>
        <authorList>
            <person name="Moore K.R."/>
            <person name="Magnabosco C."/>
            <person name="Momper L."/>
            <person name="Gold D.A."/>
            <person name="Bosak T."/>
            <person name="Fournier G.P."/>
        </authorList>
    </citation>
    <scope>NUCLEOTIDE SEQUENCE [LARGE SCALE GENOMIC DNA]</scope>
    <source>
        <strain evidence="2 3">CCAP 1448/3</strain>
    </source>
</reference>
<feature type="region of interest" description="Disordered" evidence="1">
    <location>
        <begin position="521"/>
        <end position="548"/>
    </location>
</feature>
<reference evidence="2 3" key="1">
    <citation type="submission" date="2018-02" db="EMBL/GenBank/DDBJ databases">
        <authorList>
            <person name="Cohen D.B."/>
            <person name="Kent A.D."/>
        </authorList>
    </citation>
    <scope>NUCLEOTIDE SEQUENCE [LARGE SCALE GENOMIC DNA]</scope>
    <source>
        <strain evidence="2 3">CCAP 1448/3</strain>
    </source>
</reference>
<feature type="region of interest" description="Disordered" evidence="1">
    <location>
        <begin position="169"/>
        <end position="189"/>
    </location>
</feature>